<name>A0ABZ2JV43_9BACT</name>
<proteinExistence type="predicted"/>
<dbReference type="PANTHER" id="PTHR30055:SF174">
    <property type="entry name" value="TRANSCRIPTIONAL REGULATORY PROTEIN (PROBABLY TETR-FAMILY)-RELATED"/>
    <property type="match status" value="1"/>
</dbReference>
<dbReference type="Proteomes" id="UP001379533">
    <property type="component" value="Chromosome"/>
</dbReference>
<keyword evidence="3" id="KW-0804">Transcription</keyword>
<evidence type="ECO:0000259" key="5">
    <source>
        <dbReference type="PROSITE" id="PS50977"/>
    </source>
</evidence>
<gene>
    <name evidence="6" type="ORF">LZC95_27560</name>
</gene>
<keyword evidence="1" id="KW-0805">Transcription regulation</keyword>
<dbReference type="InterPro" id="IPR009057">
    <property type="entry name" value="Homeodomain-like_sf"/>
</dbReference>
<evidence type="ECO:0000256" key="1">
    <source>
        <dbReference type="ARBA" id="ARBA00023015"/>
    </source>
</evidence>
<protein>
    <submittedName>
        <fullName evidence="6">TetR/AcrR family transcriptional regulator</fullName>
    </submittedName>
</protein>
<dbReference type="Pfam" id="PF21943">
    <property type="entry name" value="TetR_C_46"/>
    <property type="match status" value="1"/>
</dbReference>
<organism evidence="6 7">
    <name type="scientific">Pendulispora brunnea</name>
    <dbReference type="NCBI Taxonomy" id="2905690"/>
    <lineage>
        <taxon>Bacteria</taxon>
        <taxon>Pseudomonadati</taxon>
        <taxon>Myxococcota</taxon>
        <taxon>Myxococcia</taxon>
        <taxon>Myxococcales</taxon>
        <taxon>Sorangiineae</taxon>
        <taxon>Pendulisporaceae</taxon>
        <taxon>Pendulispora</taxon>
    </lineage>
</organism>
<dbReference type="SUPFAM" id="SSF46689">
    <property type="entry name" value="Homeodomain-like"/>
    <property type="match status" value="1"/>
</dbReference>
<dbReference type="InterPro" id="IPR001647">
    <property type="entry name" value="HTH_TetR"/>
</dbReference>
<accession>A0ABZ2JV43</accession>
<evidence type="ECO:0000313" key="7">
    <source>
        <dbReference type="Proteomes" id="UP001379533"/>
    </source>
</evidence>
<dbReference type="Gene3D" id="1.10.357.10">
    <property type="entry name" value="Tetracycline Repressor, domain 2"/>
    <property type="match status" value="1"/>
</dbReference>
<dbReference type="InterPro" id="IPR054129">
    <property type="entry name" value="DesT_TetR_C"/>
</dbReference>
<feature type="DNA-binding region" description="H-T-H motif" evidence="4">
    <location>
        <begin position="32"/>
        <end position="51"/>
    </location>
</feature>
<sequence length="205" mass="23157">MTRRRLDPEERRGELIAAALRLLAKRPAHAILPEDVTREAEVSRALFYRYFSSVEELELAALRNVAERLPFLPPPNASLREQVVQAIHAFFDFAAMLKGPTIALLGHGPRASPKAHELIEAGRDRIVAIMCERAGITKPSPLVELTLRSWTGVVDRAVVGWLEKGDKPIPRTELEAWLLEELVHMLEPVVRRERLTIPWSASRRA</sequence>
<evidence type="ECO:0000256" key="3">
    <source>
        <dbReference type="ARBA" id="ARBA00023163"/>
    </source>
</evidence>
<evidence type="ECO:0000256" key="2">
    <source>
        <dbReference type="ARBA" id="ARBA00023125"/>
    </source>
</evidence>
<evidence type="ECO:0000256" key="4">
    <source>
        <dbReference type="PROSITE-ProRule" id="PRU00335"/>
    </source>
</evidence>
<keyword evidence="7" id="KW-1185">Reference proteome</keyword>
<evidence type="ECO:0000313" key="6">
    <source>
        <dbReference type="EMBL" id="WXA90207.1"/>
    </source>
</evidence>
<keyword evidence="2 4" id="KW-0238">DNA-binding</keyword>
<dbReference type="Pfam" id="PF00440">
    <property type="entry name" value="TetR_N"/>
    <property type="match status" value="1"/>
</dbReference>
<dbReference type="InterPro" id="IPR050109">
    <property type="entry name" value="HTH-type_TetR-like_transc_reg"/>
</dbReference>
<dbReference type="RefSeq" id="WP_394840820.1">
    <property type="nucleotide sequence ID" value="NZ_CP089982.1"/>
</dbReference>
<reference evidence="6 7" key="1">
    <citation type="submission" date="2021-12" db="EMBL/GenBank/DDBJ databases">
        <title>Discovery of the Pendulisporaceae a myxobacterial family with distinct sporulation behavior and unique specialized metabolism.</title>
        <authorList>
            <person name="Garcia R."/>
            <person name="Popoff A."/>
            <person name="Bader C.D."/>
            <person name="Loehr J."/>
            <person name="Walesch S."/>
            <person name="Walt C."/>
            <person name="Boldt J."/>
            <person name="Bunk B."/>
            <person name="Haeckl F.J.F.P.J."/>
            <person name="Gunesch A.P."/>
            <person name="Birkelbach J."/>
            <person name="Nuebel U."/>
            <person name="Pietschmann T."/>
            <person name="Bach T."/>
            <person name="Mueller R."/>
        </authorList>
    </citation>
    <scope>NUCLEOTIDE SEQUENCE [LARGE SCALE GENOMIC DNA]</scope>
    <source>
        <strain evidence="6 7">MSr12523</strain>
    </source>
</reference>
<feature type="domain" description="HTH tetR-type" evidence="5">
    <location>
        <begin position="9"/>
        <end position="69"/>
    </location>
</feature>
<dbReference type="PANTHER" id="PTHR30055">
    <property type="entry name" value="HTH-TYPE TRANSCRIPTIONAL REGULATOR RUTR"/>
    <property type="match status" value="1"/>
</dbReference>
<dbReference type="EMBL" id="CP089982">
    <property type="protein sequence ID" value="WXA90207.1"/>
    <property type="molecule type" value="Genomic_DNA"/>
</dbReference>
<dbReference type="PROSITE" id="PS50977">
    <property type="entry name" value="HTH_TETR_2"/>
    <property type="match status" value="1"/>
</dbReference>